<comment type="similarity">
    <text evidence="2">Belongs to the ERF4 family.</text>
</comment>
<comment type="subcellular location">
    <subcellularLocation>
        <location evidence="1">Endoplasmic reticulum membrane</location>
        <topology evidence="1">Peripheral membrane protein</topology>
    </subcellularLocation>
</comment>
<keyword evidence="5" id="KW-0256">Endoplasmic reticulum</keyword>
<proteinExistence type="inferred from homology"/>
<dbReference type="InterPro" id="IPR051371">
    <property type="entry name" value="Ras_palmitoyltransferase"/>
</dbReference>
<dbReference type="AlphaFoldDB" id="A0A2T9YPG9"/>
<evidence type="ECO:0000313" key="8">
    <source>
        <dbReference type="EMBL" id="PVU94255.1"/>
    </source>
</evidence>
<keyword evidence="6" id="KW-0472">Membrane</keyword>
<dbReference type="GO" id="GO:0006612">
    <property type="term" value="P:protein targeting to membrane"/>
    <property type="evidence" value="ECO:0007669"/>
    <property type="project" value="TreeGrafter"/>
</dbReference>
<dbReference type="InterPro" id="IPR019383">
    <property type="entry name" value="Golgin_A_7/ERF4"/>
</dbReference>
<feature type="domain" description="Golgin subfamily A member 7/ERF4" evidence="7">
    <location>
        <begin position="627"/>
        <end position="688"/>
    </location>
</feature>
<dbReference type="STRING" id="133385.A0A2T9YPG9"/>
<dbReference type="OrthoDB" id="2190159at2759"/>
<comment type="subunit">
    <text evidence="3">Interacts with ERF2.</text>
</comment>
<comment type="caution">
    <text evidence="8">The sequence shown here is derived from an EMBL/GenBank/DDBJ whole genome shotgun (WGS) entry which is preliminary data.</text>
</comment>
<evidence type="ECO:0000256" key="5">
    <source>
        <dbReference type="ARBA" id="ARBA00022824"/>
    </source>
</evidence>
<dbReference type="PANTHER" id="PTHR13254:SF0">
    <property type="entry name" value="GOLGIN SUBFAMILY A MEMBER 7_ERF4 DOMAIN-CONTAINING PROTEIN"/>
    <property type="match status" value="1"/>
</dbReference>
<accession>A0A2T9YPG9</accession>
<gene>
    <name evidence="8" type="ORF">BB561_002688</name>
</gene>
<evidence type="ECO:0000256" key="4">
    <source>
        <dbReference type="ARBA" id="ARBA00018463"/>
    </source>
</evidence>
<dbReference type="GO" id="GO:0005789">
    <property type="term" value="C:endoplasmic reticulum membrane"/>
    <property type="evidence" value="ECO:0007669"/>
    <property type="project" value="UniProtKB-SubCell"/>
</dbReference>
<sequence length="727" mass="82703">MATLIPNKDQTYSKETPNKIIKNSGLALSREGELFPEIKKPYAYNRINALQRRELKYVERTGYKQNIPVESSLQYPPRNLSALSSYSSKESNTAFSELISQRNFKRGDRSVRNHNLAKNLRTNDLGSPDSVISGREYSPASTFSTQSSTFSNKNTNFKKNNYISVGKSPNINFKNYKLNIKNSTNTQNTNQAIKNLVSNDDKKYLITQETPRVIYSKQKGKDTGIHSHSDSDTTTKNSILLPTSAMHPKKHHFIKKQGFMNDDGTTSSTVCESNKNGTGKPIRLNDIANVSFTPTHIKSYNEMKTPHSLADSSKISPLYQQYISTKDEKVYQKAKKYTTSVNDTTTIEPITTRSCNLEAKSLDEKISNIKHIIDIPLHPSSFDENAVLSNQRLYSFSRHKRFGKSKVKHDETHNINDIAFLNDLSRKKNPKTYNKLNTQNTYISQKSFDNNKSEPLEVNFKNNNQIKNNYSNKLNENAKVRFDDNNNEKHEIKNSKVGSGKLKINQQISSFLTKDLINAAPQNLPQTSIKPSPKPGLEFSDSRVPDMINQTGSQQPNLQKNSLELPNTDQSFVKNPPSPIQIQPNRFESKQTIHNNLDLLDTQIYNEQNHNDSDGYIISKKIKMKRIRVQRDYSFEECCQFYTSIPNELVDKIDITIYTSFIVKLNEMLADAEGSTFLNVMEGLLTCALAKVTTFIEESNRLIFNPAGYAVLNPRQTAFIFLEVIKL</sequence>
<evidence type="ECO:0000256" key="6">
    <source>
        <dbReference type="ARBA" id="ARBA00023136"/>
    </source>
</evidence>
<evidence type="ECO:0000256" key="1">
    <source>
        <dbReference type="ARBA" id="ARBA00004406"/>
    </source>
</evidence>
<name>A0A2T9YPG9_9FUNG</name>
<dbReference type="EMBL" id="MBFR01000097">
    <property type="protein sequence ID" value="PVU94255.1"/>
    <property type="molecule type" value="Genomic_DNA"/>
</dbReference>
<dbReference type="GO" id="GO:0031211">
    <property type="term" value="C:endoplasmic reticulum palmitoyltransferase complex"/>
    <property type="evidence" value="ECO:0007669"/>
    <property type="project" value="TreeGrafter"/>
</dbReference>
<evidence type="ECO:0000259" key="7">
    <source>
        <dbReference type="Pfam" id="PF10256"/>
    </source>
</evidence>
<keyword evidence="9" id="KW-1185">Reference proteome</keyword>
<dbReference type="Proteomes" id="UP000245383">
    <property type="component" value="Unassembled WGS sequence"/>
</dbReference>
<evidence type="ECO:0000256" key="3">
    <source>
        <dbReference type="ARBA" id="ARBA00011396"/>
    </source>
</evidence>
<protein>
    <recommendedName>
        <fullName evidence="4">Ras modification protein ERF4</fullName>
    </recommendedName>
</protein>
<dbReference type="PANTHER" id="PTHR13254">
    <property type="entry name" value="GOLGI AUTOANTIGEN, GOLGIN SUBFAMILY A, 7"/>
    <property type="match status" value="1"/>
</dbReference>
<evidence type="ECO:0000313" key="9">
    <source>
        <dbReference type="Proteomes" id="UP000245383"/>
    </source>
</evidence>
<dbReference type="Pfam" id="PF10256">
    <property type="entry name" value="Erf4"/>
    <property type="match status" value="1"/>
</dbReference>
<evidence type="ECO:0000256" key="2">
    <source>
        <dbReference type="ARBA" id="ARBA00007732"/>
    </source>
</evidence>
<organism evidence="8 9">
    <name type="scientific">Smittium simulii</name>
    <dbReference type="NCBI Taxonomy" id="133385"/>
    <lineage>
        <taxon>Eukaryota</taxon>
        <taxon>Fungi</taxon>
        <taxon>Fungi incertae sedis</taxon>
        <taxon>Zoopagomycota</taxon>
        <taxon>Kickxellomycotina</taxon>
        <taxon>Harpellomycetes</taxon>
        <taxon>Harpellales</taxon>
        <taxon>Legeriomycetaceae</taxon>
        <taxon>Smittium</taxon>
    </lineage>
</organism>
<reference evidence="8 9" key="1">
    <citation type="journal article" date="2018" name="MBio">
        <title>Comparative Genomics Reveals the Core Gene Toolbox for the Fungus-Insect Symbiosis.</title>
        <authorList>
            <person name="Wang Y."/>
            <person name="Stata M."/>
            <person name="Wang W."/>
            <person name="Stajich J.E."/>
            <person name="White M.M."/>
            <person name="Moncalvo J.M."/>
        </authorList>
    </citation>
    <scope>NUCLEOTIDE SEQUENCE [LARGE SCALE GENOMIC DNA]</scope>
    <source>
        <strain evidence="8 9">SWE-8-4</strain>
    </source>
</reference>